<feature type="compositionally biased region" description="Polar residues" evidence="1">
    <location>
        <begin position="90"/>
        <end position="101"/>
    </location>
</feature>
<feature type="compositionally biased region" description="Low complexity" evidence="1">
    <location>
        <begin position="247"/>
        <end position="260"/>
    </location>
</feature>
<dbReference type="Proteomes" id="UP001165080">
    <property type="component" value="Unassembled WGS sequence"/>
</dbReference>
<accession>A0A9W6BSG0</accession>
<reference evidence="2 3" key="1">
    <citation type="journal article" date="2023" name="Commun. Biol.">
        <title>Reorganization of the ancestral sex-determining regions during the evolution of trioecy in Pleodorina starrii.</title>
        <authorList>
            <person name="Takahashi K."/>
            <person name="Suzuki S."/>
            <person name="Kawai-Toyooka H."/>
            <person name="Yamamoto K."/>
            <person name="Hamaji T."/>
            <person name="Ootsuki R."/>
            <person name="Yamaguchi H."/>
            <person name="Kawachi M."/>
            <person name="Higashiyama T."/>
            <person name="Nozaki H."/>
        </authorList>
    </citation>
    <scope>NUCLEOTIDE SEQUENCE [LARGE SCALE GENOMIC DNA]</scope>
    <source>
        <strain evidence="2 3">NIES-4479</strain>
    </source>
</reference>
<sequence length="383" mass="39748">MYDTLMYDTLLKSARVVLAYQKKSTGNGAPWWQLSEDDRKNWADPRGFKDYKLISEKVFEEVCRVGKHNNAVEPVDVTTVGGFGLKVATSSQKGAGDSNAQGAVPTVSAGGGVDAVDLTAEKEEVTKKPRGGSAASSNQDSDSEDKEQMAEVFAAHGWQVIPPRPAAAAEASAAQHVYTAPPPYAAAPVGGQVPQPQPPPAAAAAASAAQHVYAAPPPYAAAPVGGQVPQPPPPGGYVAEYVPSTPPDAADPLLDDNLQPPESPPYPPPPEFKDAYEETEYGWLMAEAENAGRANNMTAAADMGAAAAAALGLPPARQRTEEVLRTRAAPRTPLPLPPAAAAAAAALGLPPARQRTEEANVATVQGFISLASLGKSWTRRGPG</sequence>
<dbReference type="EMBL" id="BRXU01000019">
    <property type="protein sequence ID" value="GLC57626.1"/>
    <property type="molecule type" value="Genomic_DNA"/>
</dbReference>
<dbReference type="AlphaFoldDB" id="A0A9W6BSG0"/>
<feature type="region of interest" description="Disordered" evidence="1">
    <location>
        <begin position="224"/>
        <end position="268"/>
    </location>
</feature>
<gene>
    <name evidence="2" type="primary">PLESTMB000139</name>
    <name evidence="2" type="ORF">PLESTB_001247500</name>
</gene>
<organism evidence="2 3">
    <name type="scientific">Pleodorina starrii</name>
    <dbReference type="NCBI Taxonomy" id="330485"/>
    <lineage>
        <taxon>Eukaryota</taxon>
        <taxon>Viridiplantae</taxon>
        <taxon>Chlorophyta</taxon>
        <taxon>core chlorophytes</taxon>
        <taxon>Chlorophyceae</taxon>
        <taxon>CS clade</taxon>
        <taxon>Chlamydomonadales</taxon>
        <taxon>Volvocaceae</taxon>
        <taxon>Pleodorina</taxon>
    </lineage>
</organism>
<evidence type="ECO:0000256" key="1">
    <source>
        <dbReference type="SAM" id="MobiDB-lite"/>
    </source>
</evidence>
<feature type="region of interest" description="Disordered" evidence="1">
    <location>
        <begin position="90"/>
        <end position="148"/>
    </location>
</feature>
<comment type="caution">
    <text evidence="2">The sequence shown here is derived from an EMBL/GenBank/DDBJ whole genome shotgun (WGS) entry which is preliminary data.</text>
</comment>
<evidence type="ECO:0000313" key="2">
    <source>
        <dbReference type="EMBL" id="GLC57626.1"/>
    </source>
</evidence>
<keyword evidence="3" id="KW-1185">Reference proteome</keyword>
<evidence type="ECO:0000313" key="3">
    <source>
        <dbReference type="Proteomes" id="UP001165080"/>
    </source>
</evidence>
<name>A0A9W6BSG0_9CHLO</name>
<proteinExistence type="predicted"/>
<protein>
    <submittedName>
        <fullName evidence="2">Uncharacterized protein</fullName>
    </submittedName>
</protein>